<reference evidence="1 2" key="1">
    <citation type="submission" date="2020-04" db="EMBL/GenBank/DDBJ databases">
        <title>Massilia sp. RP-1-19 isolated from soil.</title>
        <authorList>
            <person name="Dahal R.H."/>
        </authorList>
    </citation>
    <scope>NUCLEOTIDE SEQUENCE [LARGE SCALE GENOMIC DNA]</scope>
    <source>
        <strain evidence="1 2">RP-1-19</strain>
    </source>
</reference>
<dbReference type="AlphaFoldDB" id="A0A848HHM9"/>
<evidence type="ECO:0000313" key="1">
    <source>
        <dbReference type="EMBL" id="NML60915.1"/>
    </source>
</evidence>
<name>A0A848HHM9_9BURK</name>
<proteinExistence type="predicted"/>
<sequence length="49" mass="5648">MTLSHRLLAQAYNNPVAPPQLDEFFSEMDREARAEDLRELGWTGQSIWG</sequence>
<accession>A0A848HHM9</accession>
<dbReference type="EMBL" id="JABBGG010000003">
    <property type="protein sequence ID" value="NML60915.1"/>
    <property type="molecule type" value="Genomic_DNA"/>
</dbReference>
<gene>
    <name evidence="1" type="ORF">HHL21_07410</name>
</gene>
<keyword evidence="2" id="KW-1185">Reference proteome</keyword>
<dbReference type="RefSeq" id="WP_169464622.1">
    <property type="nucleotide sequence ID" value="NZ_JABBGG010000003.1"/>
</dbReference>
<comment type="caution">
    <text evidence="1">The sequence shown here is derived from an EMBL/GenBank/DDBJ whole genome shotgun (WGS) entry which is preliminary data.</text>
</comment>
<evidence type="ECO:0000313" key="2">
    <source>
        <dbReference type="Proteomes" id="UP000583752"/>
    </source>
</evidence>
<dbReference type="Proteomes" id="UP000583752">
    <property type="component" value="Unassembled WGS sequence"/>
</dbReference>
<protein>
    <submittedName>
        <fullName evidence="1">Uncharacterized protein</fullName>
    </submittedName>
</protein>
<organism evidence="1 2">
    <name type="scientific">Massilia polaris</name>
    <dbReference type="NCBI Taxonomy" id="2728846"/>
    <lineage>
        <taxon>Bacteria</taxon>
        <taxon>Pseudomonadati</taxon>
        <taxon>Pseudomonadota</taxon>
        <taxon>Betaproteobacteria</taxon>
        <taxon>Burkholderiales</taxon>
        <taxon>Oxalobacteraceae</taxon>
        <taxon>Telluria group</taxon>
        <taxon>Massilia</taxon>
    </lineage>
</organism>